<accession>A0AB34JHY2</accession>
<comment type="caution">
    <text evidence="3">The sequence shown here is derived from an EMBL/GenBank/DDBJ whole genome shotgun (WGS) entry which is preliminary data.</text>
</comment>
<dbReference type="PANTHER" id="PTHR45733">
    <property type="entry name" value="FORMIN-J"/>
    <property type="match status" value="1"/>
</dbReference>
<feature type="signal peptide" evidence="2">
    <location>
        <begin position="1"/>
        <end position="19"/>
    </location>
</feature>
<dbReference type="AlphaFoldDB" id="A0AB34JHY2"/>
<feature type="chain" id="PRO_5044266331" evidence="2">
    <location>
        <begin position="20"/>
        <end position="599"/>
    </location>
</feature>
<dbReference type="InterPro" id="IPR051144">
    <property type="entry name" value="Formin_homology_domain"/>
</dbReference>
<keyword evidence="2" id="KW-0732">Signal</keyword>
<evidence type="ECO:0000256" key="1">
    <source>
        <dbReference type="SAM" id="MobiDB-lite"/>
    </source>
</evidence>
<keyword evidence="4" id="KW-1185">Reference proteome</keyword>
<dbReference type="Proteomes" id="UP001515480">
    <property type="component" value="Unassembled WGS sequence"/>
</dbReference>
<protein>
    <submittedName>
        <fullName evidence="3">Uncharacterized protein</fullName>
    </submittedName>
</protein>
<feature type="region of interest" description="Disordered" evidence="1">
    <location>
        <begin position="440"/>
        <end position="504"/>
    </location>
</feature>
<dbReference type="EMBL" id="JBGBPQ010000007">
    <property type="protein sequence ID" value="KAL1521489.1"/>
    <property type="molecule type" value="Genomic_DNA"/>
</dbReference>
<evidence type="ECO:0000256" key="2">
    <source>
        <dbReference type="SAM" id="SignalP"/>
    </source>
</evidence>
<proteinExistence type="predicted"/>
<sequence length="599" mass="63434">MPPLHAAAVQLLGLLLVRGDSIDSTFVLSQLRPKCAILDPRESNSWKDYDSDGEDRWQFSYKIRVPNWERVTSVAVHFPLEVDLTHMYGASPYEAEEERASSVERIVGSSVVAVLGTMVPEGNTFQLMGTSAAQMAIARISFSCVDIEAPPPSPPHPAECDLDVSYAVTSVYEGAAHVELAFGLWDVGRVVSLTFWGLPDAVAISNLRGARLFVEESDADDAARGTPTRQPALARDDGVSVAANSLVSQTFRLKLDLVAAPRQHAAAAAAAAAADGDGDGDERGRVTFFVTPPHHTRPHVACHPPWPPPRPPAAPPPRPAPPPRRPAPLPPPPRRPPAPPPPRPSPPPPLPPPPPPTPPPPRPPPTLAALHSAAAAGGGGAPPPHSARGGELVSAAREAYARAAAAPEWLRAGGVLGLALLCCAAISSAASRREAEAIDGDDFDETRGGGGGAARRQPARRRAPPRCGGSRSAHYSSLSEARGGFLHDEAQEEEEAEEGTRSEVSMANHWNTLRQTLAVLPSGIEALGAGGSARELQDGGGQRTPRSGEEMFRLGAEVDERWAQALHAHCCSDELRVLVVALLYNRRNSMLSQLTLVAI</sequence>
<evidence type="ECO:0000313" key="3">
    <source>
        <dbReference type="EMBL" id="KAL1521489.1"/>
    </source>
</evidence>
<feature type="region of interest" description="Disordered" evidence="1">
    <location>
        <begin position="274"/>
        <end position="390"/>
    </location>
</feature>
<gene>
    <name evidence="3" type="ORF">AB1Y20_021151</name>
</gene>
<evidence type="ECO:0000313" key="4">
    <source>
        <dbReference type="Proteomes" id="UP001515480"/>
    </source>
</evidence>
<organism evidence="3 4">
    <name type="scientific">Prymnesium parvum</name>
    <name type="common">Toxic golden alga</name>
    <dbReference type="NCBI Taxonomy" id="97485"/>
    <lineage>
        <taxon>Eukaryota</taxon>
        <taxon>Haptista</taxon>
        <taxon>Haptophyta</taxon>
        <taxon>Prymnesiophyceae</taxon>
        <taxon>Prymnesiales</taxon>
        <taxon>Prymnesiaceae</taxon>
        <taxon>Prymnesium</taxon>
    </lineage>
</organism>
<dbReference type="PRINTS" id="PR01217">
    <property type="entry name" value="PRICHEXTENSN"/>
</dbReference>
<reference evidence="3 4" key="1">
    <citation type="journal article" date="2024" name="Science">
        <title>Giant polyketide synthase enzymes in the biosynthesis of giant marine polyether toxins.</title>
        <authorList>
            <person name="Fallon T.R."/>
            <person name="Shende V.V."/>
            <person name="Wierzbicki I.H."/>
            <person name="Pendleton A.L."/>
            <person name="Watervoot N.F."/>
            <person name="Auber R.P."/>
            <person name="Gonzalez D.J."/>
            <person name="Wisecaver J.H."/>
            <person name="Moore B.S."/>
        </authorList>
    </citation>
    <scope>NUCLEOTIDE SEQUENCE [LARGE SCALE GENOMIC DNA]</scope>
    <source>
        <strain evidence="3 4">12B1</strain>
    </source>
</reference>
<dbReference type="PANTHER" id="PTHR45733:SF8">
    <property type="entry name" value="FORMIN-J"/>
    <property type="match status" value="1"/>
</dbReference>
<feature type="compositionally biased region" description="Pro residues" evidence="1">
    <location>
        <begin position="304"/>
        <end position="366"/>
    </location>
</feature>
<name>A0AB34JHY2_PRYPA</name>